<dbReference type="PANTHER" id="PTHR43209:SF1">
    <property type="entry name" value="TRNA SULFURTRANSFERASE"/>
    <property type="match status" value="1"/>
</dbReference>
<dbReference type="GO" id="GO:0004810">
    <property type="term" value="F:CCA tRNA nucleotidyltransferase activity"/>
    <property type="evidence" value="ECO:0007669"/>
    <property type="project" value="InterPro"/>
</dbReference>
<evidence type="ECO:0000256" key="5">
    <source>
        <dbReference type="ARBA" id="ARBA00022679"/>
    </source>
</evidence>
<dbReference type="InterPro" id="IPR003720">
    <property type="entry name" value="tRNA_STrfase"/>
</dbReference>
<dbReference type="GO" id="GO:0005524">
    <property type="term" value="F:ATP binding"/>
    <property type="evidence" value="ECO:0007669"/>
    <property type="project" value="UniProtKB-UniRule"/>
</dbReference>
<comment type="similarity">
    <text evidence="13 19">Belongs to the ThiI family.</text>
</comment>
<dbReference type="GO" id="GO:0009228">
    <property type="term" value="P:thiamine biosynthetic process"/>
    <property type="evidence" value="ECO:0007669"/>
    <property type="project" value="UniProtKB-KW"/>
</dbReference>
<accession>A0A9D0ZI96</accession>
<keyword evidence="9 19" id="KW-0784">Thiamine biosynthesis</keyword>
<dbReference type="InterPro" id="IPR049961">
    <property type="entry name" value="ThiI_N"/>
</dbReference>
<dbReference type="InterPro" id="IPR004114">
    <property type="entry name" value="THUMP_dom"/>
</dbReference>
<feature type="binding site" evidence="19">
    <location>
        <begin position="209"/>
        <end position="210"/>
    </location>
    <ligand>
        <name>ATP</name>
        <dbReference type="ChEBI" id="CHEBI:30616"/>
    </ligand>
</feature>
<dbReference type="GO" id="GO:0052837">
    <property type="term" value="P:thiazole biosynthetic process"/>
    <property type="evidence" value="ECO:0007669"/>
    <property type="project" value="TreeGrafter"/>
</dbReference>
<dbReference type="AlphaFoldDB" id="A0A9D0ZI96"/>
<dbReference type="InterPro" id="IPR054173">
    <property type="entry name" value="ThiI_fer"/>
</dbReference>
<evidence type="ECO:0000256" key="17">
    <source>
        <dbReference type="ARBA" id="ARBA00077849"/>
    </source>
</evidence>
<organism evidence="21 22">
    <name type="scientific">Candidatus Scatavimonas merdigallinarum</name>
    <dbReference type="NCBI Taxonomy" id="2840914"/>
    <lineage>
        <taxon>Bacteria</taxon>
        <taxon>Bacillati</taxon>
        <taxon>Bacillota</taxon>
        <taxon>Clostridia</taxon>
        <taxon>Eubacteriales</taxon>
        <taxon>Oscillospiraceae</taxon>
        <taxon>Oscillospiraceae incertae sedis</taxon>
        <taxon>Candidatus Scatavimonas</taxon>
    </lineage>
</organism>
<keyword evidence="5 19" id="KW-0808">Transferase</keyword>
<proteinExistence type="inferred from homology"/>
<feature type="binding site" evidence="19">
    <location>
        <position position="266"/>
    </location>
    <ligand>
        <name>ATP</name>
        <dbReference type="ChEBI" id="CHEBI:30616"/>
    </ligand>
</feature>
<reference evidence="21" key="2">
    <citation type="journal article" date="2021" name="PeerJ">
        <title>Extensive microbial diversity within the chicken gut microbiome revealed by metagenomics and culture.</title>
        <authorList>
            <person name="Gilroy R."/>
            <person name="Ravi A."/>
            <person name="Getino M."/>
            <person name="Pursley I."/>
            <person name="Horton D.L."/>
            <person name="Alikhan N.F."/>
            <person name="Baker D."/>
            <person name="Gharbi K."/>
            <person name="Hall N."/>
            <person name="Watson M."/>
            <person name="Adriaenssens E.M."/>
            <person name="Foster-Nyarko E."/>
            <person name="Jarju S."/>
            <person name="Secka A."/>
            <person name="Antonio M."/>
            <person name="Oren A."/>
            <person name="Chaudhuri R.R."/>
            <person name="La Ragione R."/>
            <person name="Hildebrand F."/>
            <person name="Pallen M.J."/>
        </authorList>
    </citation>
    <scope>NUCLEOTIDE SEQUENCE</scope>
    <source>
        <strain evidence="21">ChiSjej1B19-3389</strain>
    </source>
</reference>
<evidence type="ECO:0000256" key="9">
    <source>
        <dbReference type="ARBA" id="ARBA00022977"/>
    </source>
</evidence>
<dbReference type="SUPFAM" id="SSF52402">
    <property type="entry name" value="Adenine nucleotide alpha hydrolases-like"/>
    <property type="match status" value="1"/>
</dbReference>
<comment type="function">
    <text evidence="12 19">Catalyzes the ATP-dependent transfer of a sulfur to tRNA to produce 4-thiouridine in position 8 of tRNAs, which functions as a near-UV photosensor. Also catalyzes the transfer of sulfur to the sulfur carrier protein ThiS, forming ThiS-thiocarboxylate. This is a step in the synthesis of thiazole, in the thiamine biosynthesis pathway. The sulfur is donated as persulfide by IscS.</text>
</comment>
<evidence type="ECO:0000256" key="2">
    <source>
        <dbReference type="ARBA" id="ARBA00004948"/>
    </source>
</evidence>
<dbReference type="Gene3D" id="3.40.50.620">
    <property type="entry name" value="HUPs"/>
    <property type="match status" value="1"/>
</dbReference>
<keyword evidence="6 19" id="KW-0547">Nucleotide-binding</keyword>
<evidence type="ECO:0000313" key="22">
    <source>
        <dbReference type="Proteomes" id="UP000886787"/>
    </source>
</evidence>
<name>A0A9D0ZI96_9FIRM</name>
<dbReference type="GO" id="GO:0140741">
    <property type="term" value="F:tRNA-uracil-4 sulfurtransferase activity"/>
    <property type="evidence" value="ECO:0007669"/>
    <property type="project" value="UniProtKB-EC"/>
</dbReference>
<dbReference type="InterPro" id="IPR014729">
    <property type="entry name" value="Rossmann-like_a/b/a_fold"/>
</dbReference>
<comment type="subcellular location">
    <subcellularLocation>
        <location evidence="1 19">Cytoplasm</location>
    </subcellularLocation>
</comment>
<evidence type="ECO:0000256" key="4">
    <source>
        <dbReference type="ARBA" id="ARBA00022555"/>
    </source>
</evidence>
<evidence type="ECO:0000313" key="21">
    <source>
        <dbReference type="EMBL" id="HIQ80923.1"/>
    </source>
</evidence>
<dbReference type="SMART" id="SM00981">
    <property type="entry name" value="THUMP"/>
    <property type="match status" value="1"/>
</dbReference>
<evidence type="ECO:0000256" key="1">
    <source>
        <dbReference type="ARBA" id="ARBA00004496"/>
    </source>
</evidence>
<dbReference type="InterPro" id="IPR050102">
    <property type="entry name" value="tRNA_sulfurtransferase_ThiI"/>
</dbReference>
<protein>
    <recommendedName>
        <fullName evidence="15 19">Probable tRNA sulfurtransferase</fullName>
        <ecNumber evidence="14 19">2.8.1.4</ecNumber>
    </recommendedName>
    <alternativeName>
        <fullName evidence="16 19">Sulfur carrier protein ThiS sulfurtransferase</fullName>
    </alternativeName>
    <alternativeName>
        <fullName evidence="17 19">Thiamine biosynthesis protein ThiI</fullName>
    </alternativeName>
    <alternativeName>
        <fullName evidence="18 19">tRNA 4-thiouridine synthase</fullName>
    </alternativeName>
</protein>
<evidence type="ECO:0000256" key="12">
    <source>
        <dbReference type="ARBA" id="ARBA00058382"/>
    </source>
</evidence>
<keyword evidence="3 19" id="KW-0963">Cytoplasm</keyword>
<evidence type="ECO:0000256" key="19">
    <source>
        <dbReference type="HAMAP-Rule" id="MF_00021"/>
    </source>
</evidence>
<dbReference type="Proteomes" id="UP000886787">
    <property type="component" value="Unassembled WGS sequence"/>
</dbReference>
<dbReference type="Pfam" id="PF02568">
    <property type="entry name" value="ThiI"/>
    <property type="match status" value="1"/>
</dbReference>
<gene>
    <name evidence="19 21" type="primary">thiI</name>
    <name evidence="21" type="ORF">IAD32_06530</name>
</gene>
<evidence type="ECO:0000256" key="6">
    <source>
        <dbReference type="ARBA" id="ARBA00022741"/>
    </source>
</evidence>
<evidence type="ECO:0000256" key="13">
    <source>
        <dbReference type="ARBA" id="ARBA00061472"/>
    </source>
</evidence>
<keyword evidence="8 19" id="KW-0694">RNA-binding</keyword>
<dbReference type="InterPro" id="IPR049962">
    <property type="entry name" value="THUMP_ThiI"/>
</dbReference>
<comment type="pathway">
    <text evidence="2 19">Cofactor biosynthesis; thiamine diphosphate biosynthesis.</text>
</comment>
<dbReference type="EC" id="2.8.1.4" evidence="14 19"/>
<dbReference type="CDD" id="cd01712">
    <property type="entry name" value="PPase_ThiI"/>
    <property type="match status" value="1"/>
</dbReference>
<dbReference type="Pfam" id="PF22025">
    <property type="entry name" value="ThiI_fer"/>
    <property type="match status" value="1"/>
</dbReference>
<reference evidence="21" key="1">
    <citation type="submission" date="2020-10" db="EMBL/GenBank/DDBJ databases">
        <authorList>
            <person name="Gilroy R."/>
        </authorList>
    </citation>
    <scope>NUCLEOTIDE SEQUENCE</scope>
    <source>
        <strain evidence="21">ChiSjej1B19-3389</strain>
    </source>
</reference>
<dbReference type="Gene3D" id="3.30.2130.30">
    <property type="match status" value="1"/>
</dbReference>
<evidence type="ECO:0000256" key="8">
    <source>
        <dbReference type="ARBA" id="ARBA00022884"/>
    </source>
</evidence>
<dbReference type="EMBL" id="DVFW01000028">
    <property type="protein sequence ID" value="HIQ80923.1"/>
    <property type="molecule type" value="Genomic_DNA"/>
</dbReference>
<dbReference type="HAMAP" id="MF_00021">
    <property type="entry name" value="ThiI"/>
    <property type="match status" value="1"/>
</dbReference>
<dbReference type="GO" id="GO:0002937">
    <property type="term" value="P:tRNA 4-thiouridine biosynthesis"/>
    <property type="evidence" value="ECO:0007669"/>
    <property type="project" value="TreeGrafter"/>
</dbReference>
<dbReference type="SUPFAM" id="SSF143437">
    <property type="entry name" value="THUMP domain-like"/>
    <property type="match status" value="1"/>
</dbReference>
<evidence type="ECO:0000256" key="3">
    <source>
        <dbReference type="ARBA" id="ARBA00022490"/>
    </source>
</evidence>
<evidence type="ECO:0000256" key="16">
    <source>
        <dbReference type="ARBA" id="ARBA00075337"/>
    </source>
</evidence>
<dbReference type="GO" id="GO:0009229">
    <property type="term" value="P:thiamine diphosphate biosynthetic process"/>
    <property type="evidence" value="ECO:0007669"/>
    <property type="project" value="UniProtKB-UniRule"/>
</dbReference>
<dbReference type="InterPro" id="IPR020536">
    <property type="entry name" value="ThiI_AANH"/>
</dbReference>
<evidence type="ECO:0000259" key="20">
    <source>
        <dbReference type="PROSITE" id="PS51165"/>
    </source>
</evidence>
<evidence type="ECO:0000256" key="15">
    <source>
        <dbReference type="ARBA" id="ARBA00071867"/>
    </source>
</evidence>
<evidence type="ECO:0000256" key="10">
    <source>
        <dbReference type="ARBA" id="ARBA00050570"/>
    </source>
</evidence>
<dbReference type="NCBIfam" id="TIGR00342">
    <property type="entry name" value="tRNA uracil 4-sulfurtransferase ThiI"/>
    <property type="match status" value="1"/>
</dbReference>
<keyword evidence="4 19" id="KW-0820">tRNA-binding</keyword>
<dbReference type="Pfam" id="PF02926">
    <property type="entry name" value="THUMP"/>
    <property type="match status" value="1"/>
</dbReference>
<dbReference type="GO" id="GO:0005829">
    <property type="term" value="C:cytosol"/>
    <property type="evidence" value="ECO:0007669"/>
    <property type="project" value="TreeGrafter"/>
</dbReference>
<feature type="binding site" evidence="19">
    <location>
        <position position="297"/>
    </location>
    <ligand>
        <name>ATP</name>
        <dbReference type="ChEBI" id="CHEBI:30616"/>
    </ligand>
</feature>
<evidence type="ECO:0000256" key="14">
    <source>
        <dbReference type="ARBA" id="ARBA00066827"/>
    </source>
</evidence>
<comment type="catalytic activity">
    <reaction evidence="10 19">
        <text>[ThiI sulfur-carrier protein]-S-sulfanyl-L-cysteine + a uridine in tRNA + 2 reduced [2Fe-2S]-[ferredoxin] + ATP + H(+) = [ThiI sulfur-carrier protein]-L-cysteine + a 4-thiouridine in tRNA + 2 oxidized [2Fe-2S]-[ferredoxin] + AMP + diphosphate</text>
        <dbReference type="Rhea" id="RHEA:24176"/>
        <dbReference type="Rhea" id="RHEA-COMP:10000"/>
        <dbReference type="Rhea" id="RHEA-COMP:10001"/>
        <dbReference type="Rhea" id="RHEA-COMP:13337"/>
        <dbReference type="Rhea" id="RHEA-COMP:13338"/>
        <dbReference type="Rhea" id="RHEA-COMP:13339"/>
        <dbReference type="Rhea" id="RHEA-COMP:13340"/>
        <dbReference type="ChEBI" id="CHEBI:15378"/>
        <dbReference type="ChEBI" id="CHEBI:29950"/>
        <dbReference type="ChEBI" id="CHEBI:30616"/>
        <dbReference type="ChEBI" id="CHEBI:33019"/>
        <dbReference type="ChEBI" id="CHEBI:33737"/>
        <dbReference type="ChEBI" id="CHEBI:33738"/>
        <dbReference type="ChEBI" id="CHEBI:61963"/>
        <dbReference type="ChEBI" id="CHEBI:65315"/>
        <dbReference type="ChEBI" id="CHEBI:136798"/>
        <dbReference type="ChEBI" id="CHEBI:456215"/>
        <dbReference type="EC" id="2.8.1.4"/>
    </reaction>
</comment>
<feature type="domain" description="THUMP" evidence="20">
    <location>
        <begin position="61"/>
        <end position="166"/>
    </location>
</feature>
<dbReference type="GO" id="GO:0000049">
    <property type="term" value="F:tRNA binding"/>
    <property type="evidence" value="ECO:0007669"/>
    <property type="project" value="UniProtKB-UniRule"/>
</dbReference>
<feature type="binding site" evidence="19">
    <location>
        <position position="288"/>
    </location>
    <ligand>
        <name>ATP</name>
        <dbReference type="ChEBI" id="CHEBI:30616"/>
    </ligand>
</feature>
<evidence type="ECO:0000256" key="18">
    <source>
        <dbReference type="ARBA" id="ARBA00080570"/>
    </source>
</evidence>
<dbReference type="CDD" id="cd11716">
    <property type="entry name" value="THUMP_ThiI"/>
    <property type="match status" value="1"/>
</dbReference>
<evidence type="ECO:0000256" key="7">
    <source>
        <dbReference type="ARBA" id="ARBA00022840"/>
    </source>
</evidence>
<dbReference type="FunFam" id="3.40.50.620:FF:000053">
    <property type="entry name" value="Probable tRNA sulfurtransferase"/>
    <property type="match status" value="1"/>
</dbReference>
<sequence length="392" mass="43720">MREILLVKVGELALKGLNRRTFEDILIKNIKRRLAPLGRFEIKNAQSAIYIEPQDANMDLEEAAERLGTVFGIAAYSRACVAQKDMEDIKARALEYLADELDVVKTFKVEAKRSDKRFALQSPQICAQLGEAILQKFPHVCVDVHHPDLTVTVEIRDFGAYIRGGALKGAGGIPVGTGGRAAILISGGIDSPVAAYMMAKRGIMLTAVHFASPPYTSERAEHKVRQLLELVARYSGRMTLYTVPFTQVQEEIRKGCPEELFTIIMRRFMMQIAQDIAQKNECQALITGESLGQVASQTIHAIACTDEVCTMPVFRPLIGMDKDEIITIARKIGTFETSIQPYEDCCTVFTPKHPRTRPVLKYVRRSQDALNCASLIQNALENVKTVKIDYEQ</sequence>
<comment type="catalytic activity">
    <reaction evidence="11 19">
        <text>[ThiS sulfur-carrier protein]-C-terminal Gly-Gly-AMP + S-sulfanyl-L-cysteinyl-[cysteine desulfurase] + AH2 = [ThiS sulfur-carrier protein]-C-terminal-Gly-aminoethanethioate + L-cysteinyl-[cysteine desulfurase] + A + AMP + 2 H(+)</text>
        <dbReference type="Rhea" id="RHEA:43340"/>
        <dbReference type="Rhea" id="RHEA-COMP:12157"/>
        <dbReference type="Rhea" id="RHEA-COMP:12158"/>
        <dbReference type="Rhea" id="RHEA-COMP:12910"/>
        <dbReference type="Rhea" id="RHEA-COMP:19908"/>
        <dbReference type="ChEBI" id="CHEBI:13193"/>
        <dbReference type="ChEBI" id="CHEBI:15378"/>
        <dbReference type="ChEBI" id="CHEBI:17499"/>
        <dbReference type="ChEBI" id="CHEBI:29950"/>
        <dbReference type="ChEBI" id="CHEBI:61963"/>
        <dbReference type="ChEBI" id="CHEBI:90618"/>
        <dbReference type="ChEBI" id="CHEBI:232372"/>
        <dbReference type="ChEBI" id="CHEBI:456215"/>
    </reaction>
</comment>
<evidence type="ECO:0000256" key="11">
    <source>
        <dbReference type="ARBA" id="ARBA00052330"/>
    </source>
</evidence>
<feature type="binding site" evidence="19">
    <location>
        <begin position="184"/>
        <end position="185"/>
    </location>
    <ligand>
        <name>ATP</name>
        <dbReference type="ChEBI" id="CHEBI:30616"/>
    </ligand>
</feature>
<dbReference type="PROSITE" id="PS51165">
    <property type="entry name" value="THUMP"/>
    <property type="match status" value="1"/>
</dbReference>
<dbReference type="PANTHER" id="PTHR43209">
    <property type="entry name" value="TRNA SULFURTRANSFERASE"/>
    <property type="match status" value="1"/>
</dbReference>
<comment type="caution">
    <text evidence="21">The sequence shown here is derived from an EMBL/GenBank/DDBJ whole genome shotgun (WGS) entry which is preliminary data.</text>
</comment>
<keyword evidence="7 19" id="KW-0067">ATP-binding</keyword>